<dbReference type="Proteomes" id="UP000013827">
    <property type="component" value="Unassembled WGS sequence"/>
</dbReference>
<dbReference type="PANTHER" id="PTHR13554:SF10">
    <property type="entry name" value="26S PROTEASOME NON-ATPASE REGULATORY SUBUNIT 5"/>
    <property type="match status" value="1"/>
</dbReference>
<keyword evidence="2" id="KW-1185">Reference proteome</keyword>
<proteinExistence type="predicted"/>
<dbReference type="GO" id="GO:0043248">
    <property type="term" value="P:proteasome assembly"/>
    <property type="evidence" value="ECO:0007669"/>
    <property type="project" value="InterPro"/>
</dbReference>
<evidence type="ECO:0008006" key="3">
    <source>
        <dbReference type="Google" id="ProtNLM"/>
    </source>
</evidence>
<protein>
    <recommendedName>
        <fullName evidence="3">Neurochondrin</fullName>
    </recommendedName>
</protein>
<dbReference type="STRING" id="2903.R1BD30"/>
<dbReference type="Pfam" id="PF10508">
    <property type="entry name" value="Proteasom_PSMB"/>
    <property type="match status" value="1"/>
</dbReference>
<dbReference type="PaxDb" id="2903-EOD07633"/>
<accession>A0A0D3I8P8</accession>
<reference evidence="1" key="2">
    <citation type="submission" date="2024-10" db="UniProtKB">
        <authorList>
            <consortium name="EnsemblProtists"/>
        </authorList>
    </citation>
    <scope>IDENTIFICATION</scope>
</reference>
<name>A0A0D3I8P8_EMIH1</name>
<dbReference type="GeneID" id="17253799"/>
<dbReference type="HOGENOM" id="CLU_061912_0_0_1"/>
<dbReference type="SUPFAM" id="SSF48371">
    <property type="entry name" value="ARM repeat"/>
    <property type="match status" value="1"/>
</dbReference>
<dbReference type="RefSeq" id="XP_005760062.1">
    <property type="nucleotide sequence ID" value="XM_005760005.1"/>
</dbReference>
<dbReference type="EnsemblProtists" id="EOD07633">
    <property type="protein sequence ID" value="EOD07633"/>
    <property type="gene ID" value="EMIHUDRAFT_453259"/>
</dbReference>
<dbReference type="KEGG" id="ehx:EMIHUDRAFT_453259"/>
<sequence>MPPSDLLRLPVDELRSSRLAELLASIDAADAADAPLLTLLFDKAFSGDAGLQLLRSAAVQEALRATALVHADDAIRSFALVHCKRLAAAAADVSLLGASGVLQQIAVLVSDASLGVSQRAVGFFVACAASAGALRAVLDHAPSRTALLAPCAAAAADPAGGVPALALRTLALFGEIAAIGDAQCAMCEESGALDLALAAWRGSDELVRLNALEVFALLARVPRGLHWLEAHGVVDDLLAQARGAEADGDAPMAEVGAFAVAAQLCSTCARFAADGEVASVQPALRALIAAVSPSAGTAPGDALAALGLLHLLLHAEAVLTPDELRDKHALASALLKSTAAADVIGAGAATVRQLREYVAAGPFAAQSKAEARPEGPLTL</sequence>
<dbReference type="AlphaFoldDB" id="A0A0D3I8P8"/>
<evidence type="ECO:0000313" key="2">
    <source>
        <dbReference type="Proteomes" id="UP000013827"/>
    </source>
</evidence>
<dbReference type="GO" id="GO:0005829">
    <property type="term" value="C:cytosol"/>
    <property type="evidence" value="ECO:0007669"/>
    <property type="project" value="TreeGrafter"/>
</dbReference>
<dbReference type="PANTHER" id="PTHR13554">
    <property type="entry name" value="26S PROTEASOME NON-ATPASE REGULATORY SUBUNIT 5-RELATED"/>
    <property type="match status" value="1"/>
</dbReference>
<reference evidence="2" key="1">
    <citation type="journal article" date="2013" name="Nature">
        <title>Pan genome of the phytoplankton Emiliania underpins its global distribution.</title>
        <authorList>
            <person name="Read B.A."/>
            <person name="Kegel J."/>
            <person name="Klute M.J."/>
            <person name="Kuo A."/>
            <person name="Lefebvre S.C."/>
            <person name="Maumus F."/>
            <person name="Mayer C."/>
            <person name="Miller J."/>
            <person name="Monier A."/>
            <person name="Salamov A."/>
            <person name="Young J."/>
            <person name="Aguilar M."/>
            <person name="Claverie J.M."/>
            <person name="Frickenhaus S."/>
            <person name="Gonzalez K."/>
            <person name="Herman E.K."/>
            <person name="Lin Y.C."/>
            <person name="Napier J."/>
            <person name="Ogata H."/>
            <person name="Sarno A.F."/>
            <person name="Shmutz J."/>
            <person name="Schroeder D."/>
            <person name="de Vargas C."/>
            <person name="Verret F."/>
            <person name="von Dassow P."/>
            <person name="Valentin K."/>
            <person name="Van de Peer Y."/>
            <person name="Wheeler G."/>
            <person name="Dacks J.B."/>
            <person name="Delwiche C.F."/>
            <person name="Dyhrman S.T."/>
            <person name="Glockner G."/>
            <person name="John U."/>
            <person name="Richards T."/>
            <person name="Worden A.Z."/>
            <person name="Zhang X."/>
            <person name="Grigoriev I.V."/>
            <person name="Allen A.E."/>
            <person name="Bidle K."/>
            <person name="Borodovsky M."/>
            <person name="Bowler C."/>
            <person name="Brownlee C."/>
            <person name="Cock J.M."/>
            <person name="Elias M."/>
            <person name="Gladyshev V.N."/>
            <person name="Groth M."/>
            <person name="Guda C."/>
            <person name="Hadaegh A."/>
            <person name="Iglesias-Rodriguez M.D."/>
            <person name="Jenkins J."/>
            <person name="Jones B.M."/>
            <person name="Lawson T."/>
            <person name="Leese F."/>
            <person name="Lindquist E."/>
            <person name="Lobanov A."/>
            <person name="Lomsadze A."/>
            <person name="Malik S.B."/>
            <person name="Marsh M.E."/>
            <person name="Mackinder L."/>
            <person name="Mock T."/>
            <person name="Mueller-Roeber B."/>
            <person name="Pagarete A."/>
            <person name="Parker M."/>
            <person name="Probert I."/>
            <person name="Quesneville H."/>
            <person name="Raines C."/>
            <person name="Rensing S.A."/>
            <person name="Riano-Pachon D.M."/>
            <person name="Richier S."/>
            <person name="Rokitta S."/>
            <person name="Shiraiwa Y."/>
            <person name="Soanes D.M."/>
            <person name="van der Giezen M."/>
            <person name="Wahlund T.M."/>
            <person name="Williams B."/>
            <person name="Wilson W."/>
            <person name="Wolfe G."/>
            <person name="Wurch L.L."/>
        </authorList>
    </citation>
    <scope>NUCLEOTIDE SEQUENCE</scope>
</reference>
<evidence type="ECO:0000313" key="1">
    <source>
        <dbReference type="EnsemblProtists" id="EOD07633"/>
    </source>
</evidence>
<organism evidence="1 2">
    <name type="scientific">Emiliania huxleyi (strain CCMP1516)</name>
    <dbReference type="NCBI Taxonomy" id="280463"/>
    <lineage>
        <taxon>Eukaryota</taxon>
        <taxon>Haptista</taxon>
        <taxon>Haptophyta</taxon>
        <taxon>Prymnesiophyceae</taxon>
        <taxon>Isochrysidales</taxon>
        <taxon>Noelaerhabdaceae</taxon>
        <taxon>Emiliania</taxon>
    </lineage>
</organism>
<dbReference type="InterPro" id="IPR019538">
    <property type="entry name" value="PSMD5"/>
</dbReference>
<dbReference type="InterPro" id="IPR016024">
    <property type="entry name" value="ARM-type_fold"/>
</dbReference>